<sequence length="206" mass="22418">MKLIVGLGNPGCKYAATRHNVGFMALDRLAADAGVEIKKKMFKSLAGRGMIGRENVILAKPQTFMNLSGEAVGLLLGWFKLNPADLIVVYDDLDLPPGNMRVRSGGGSGGHKGMQSIIKVLGTQNFPRIRIGIGRPPVIGFETADYVLSRFSPGEVKKFEEVLEMAAKAVRCIVLDGVERAMNLYNSARVLQERTGDRQNNGENED</sequence>
<evidence type="ECO:0000256" key="9">
    <source>
        <dbReference type="RuleBase" id="RU000673"/>
    </source>
</evidence>
<comment type="function">
    <text evidence="8">Catalyzes the release of premature peptidyl moieties from peptidyl-tRNA molecules trapped in stalled 50S ribosomal subunits, and thus maintains levels of free tRNAs and 50S ribosomes.</text>
</comment>
<dbReference type="InterPro" id="IPR036416">
    <property type="entry name" value="Pept_tRNA_hydro_sf"/>
</dbReference>
<dbReference type="AlphaFoldDB" id="A0A101HQN2"/>
<dbReference type="Pfam" id="PF01195">
    <property type="entry name" value="Pept_tRNA_hydro"/>
    <property type="match status" value="1"/>
</dbReference>
<dbReference type="CDD" id="cd00462">
    <property type="entry name" value="PTH"/>
    <property type="match status" value="1"/>
</dbReference>
<dbReference type="GO" id="GO:0006515">
    <property type="term" value="P:protein quality control for misfolded or incompletely synthesized proteins"/>
    <property type="evidence" value="ECO:0007669"/>
    <property type="project" value="UniProtKB-UniRule"/>
</dbReference>
<dbReference type="EMBL" id="LGGS01000159">
    <property type="protein sequence ID" value="KUK81331.1"/>
    <property type="molecule type" value="Genomic_DNA"/>
</dbReference>
<comment type="function">
    <text evidence="8">Hydrolyzes ribosome-free peptidyl-tRNAs (with 1 or more amino acids incorporated), which drop off the ribosome during protein synthesis, or as a result of ribosome stalling.</text>
</comment>
<evidence type="ECO:0000256" key="6">
    <source>
        <dbReference type="ARBA" id="ARBA00048707"/>
    </source>
</evidence>
<evidence type="ECO:0000256" key="10">
    <source>
        <dbReference type="RuleBase" id="RU004320"/>
    </source>
</evidence>
<comment type="caution">
    <text evidence="8">Lacks conserved residue(s) required for the propagation of feature annotation.</text>
</comment>
<dbReference type="SUPFAM" id="SSF53178">
    <property type="entry name" value="Peptidyl-tRNA hydrolase-like"/>
    <property type="match status" value="1"/>
</dbReference>
<comment type="subcellular location">
    <subcellularLocation>
        <location evidence="8">Cytoplasm</location>
    </subcellularLocation>
</comment>
<dbReference type="EC" id="3.1.1.29" evidence="1 8"/>
<keyword evidence="8" id="KW-0963">Cytoplasm</keyword>
<evidence type="ECO:0000256" key="7">
    <source>
        <dbReference type="ARBA" id="ARBA00050038"/>
    </source>
</evidence>
<dbReference type="GO" id="GO:0005737">
    <property type="term" value="C:cytoplasm"/>
    <property type="evidence" value="ECO:0007669"/>
    <property type="project" value="UniProtKB-SubCell"/>
</dbReference>
<dbReference type="GO" id="GO:0004045">
    <property type="term" value="F:peptidyl-tRNA hydrolase activity"/>
    <property type="evidence" value="ECO:0007669"/>
    <property type="project" value="UniProtKB-UniRule"/>
</dbReference>
<dbReference type="Gene3D" id="3.40.50.1470">
    <property type="entry name" value="Peptidyl-tRNA hydrolase"/>
    <property type="match status" value="1"/>
</dbReference>
<dbReference type="NCBIfam" id="TIGR00447">
    <property type="entry name" value="pth"/>
    <property type="match status" value="1"/>
</dbReference>
<feature type="site" description="Discriminates between blocked and unblocked aminoacyl-tRNA" evidence="8">
    <location>
        <position position="9"/>
    </location>
</feature>
<organism evidence="11 12">
    <name type="scientific">Pelotomaculum thermopropionicum</name>
    <dbReference type="NCBI Taxonomy" id="110500"/>
    <lineage>
        <taxon>Bacteria</taxon>
        <taxon>Bacillati</taxon>
        <taxon>Bacillota</taxon>
        <taxon>Clostridia</taxon>
        <taxon>Eubacteriales</taxon>
        <taxon>Desulfotomaculaceae</taxon>
        <taxon>Pelotomaculum</taxon>
    </lineage>
</organism>
<dbReference type="PATRIC" id="fig|110500.4.peg.134"/>
<evidence type="ECO:0000313" key="12">
    <source>
        <dbReference type="Proteomes" id="UP000054705"/>
    </source>
</evidence>
<evidence type="ECO:0000256" key="5">
    <source>
        <dbReference type="ARBA" id="ARBA00038063"/>
    </source>
</evidence>
<evidence type="ECO:0000256" key="8">
    <source>
        <dbReference type="HAMAP-Rule" id="MF_00083"/>
    </source>
</evidence>
<dbReference type="InterPro" id="IPR001328">
    <property type="entry name" value="Pept_tRNA_hydro"/>
</dbReference>
<comment type="subunit">
    <text evidence="8">Monomer.</text>
</comment>
<accession>A0A101HQN2</accession>
<dbReference type="HAMAP" id="MF_00083">
    <property type="entry name" value="Pept_tRNA_hydro_bact"/>
    <property type="match status" value="1"/>
</dbReference>
<dbReference type="PANTHER" id="PTHR17224:SF1">
    <property type="entry name" value="PEPTIDYL-TRNA HYDROLASE"/>
    <property type="match status" value="1"/>
</dbReference>
<evidence type="ECO:0000313" key="11">
    <source>
        <dbReference type="EMBL" id="KUK81331.1"/>
    </source>
</evidence>
<comment type="similarity">
    <text evidence="5 8 10">Belongs to the PTH family.</text>
</comment>
<gene>
    <name evidence="8" type="primary">pth</name>
    <name evidence="11" type="ORF">XD97_0678</name>
</gene>
<reference evidence="12" key="1">
    <citation type="journal article" date="2015" name="MBio">
        <title>Genome-Resolved Metagenomic Analysis Reveals Roles for Candidate Phyla and Other Microbial Community Members in Biogeochemical Transformations in Oil Reservoirs.</title>
        <authorList>
            <person name="Hu P."/>
            <person name="Tom L."/>
            <person name="Singh A."/>
            <person name="Thomas B.C."/>
            <person name="Baker B.J."/>
            <person name="Piceno Y.M."/>
            <person name="Andersen G.L."/>
            <person name="Banfield J.F."/>
        </authorList>
    </citation>
    <scope>NUCLEOTIDE SEQUENCE [LARGE SCALE GENOMIC DNA]</scope>
</reference>
<feature type="active site" description="Proton acceptor" evidence="8">
    <location>
        <position position="19"/>
    </location>
</feature>
<evidence type="ECO:0000256" key="3">
    <source>
        <dbReference type="ARBA" id="ARBA00022801"/>
    </source>
</evidence>
<feature type="binding site" evidence="8">
    <location>
        <position position="64"/>
    </location>
    <ligand>
        <name>tRNA</name>
        <dbReference type="ChEBI" id="CHEBI:17843"/>
    </ligand>
</feature>
<dbReference type="InterPro" id="IPR018171">
    <property type="entry name" value="Pept_tRNA_hydro_CS"/>
</dbReference>
<dbReference type="PROSITE" id="PS01195">
    <property type="entry name" value="PEPT_TRNA_HYDROL_1"/>
    <property type="match status" value="1"/>
</dbReference>
<feature type="binding site" evidence="8">
    <location>
        <position position="66"/>
    </location>
    <ligand>
        <name>tRNA</name>
        <dbReference type="ChEBI" id="CHEBI:17843"/>
    </ligand>
</feature>
<keyword evidence="3 8" id="KW-0378">Hydrolase</keyword>
<proteinExistence type="inferred from homology"/>
<evidence type="ECO:0000256" key="4">
    <source>
        <dbReference type="ARBA" id="ARBA00022884"/>
    </source>
</evidence>
<evidence type="ECO:0000256" key="1">
    <source>
        <dbReference type="ARBA" id="ARBA00013260"/>
    </source>
</evidence>
<dbReference type="PANTHER" id="PTHR17224">
    <property type="entry name" value="PEPTIDYL-TRNA HYDROLASE"/>
    <property type="match status" value="1"/>
</dbReference>
<feature type="site" description="Stabilizes the basic form of H active site to accept a proton" evidence="8">
    <location>
        <position position="91"/>
    </location>
</feature>
<dbReference type="GO" id="GO:0000049">
    <property type="term" value="F:tRNA binding"/>
    <property type="evidence" value="ECO:0007669"/>
    <property type="project" value="UniProtKB-UniRule"/>
</dbReference>
<comment type="catalytic activity">
    <reaction evidence="6 8 9">
        <text>an N-acyl-L-alpha-aminoacyl-tRNA + H2O = an N-acyl-L-amino acid + a tRNA + H(+)</text>
        <dbReference type="Rhea" id="RHEA:54448"/>
        <dbReference type="Rhea" id="RHEA-COMP:10123"/>
        <dbReference type="Rhea" id="RHEA-COMP:13883"/>
        <dbReference type="ChEBI" id="CHEBI:15377"/>
        <dbReference type="ChEBI" id="CHEBI:15378"/>
        <dbReference type="ChEBI" id="CHEBI:59874"/>
        <dbReference type="ChEBI" id="CHEBI:78442"/>
        <dbReference type="ChEBI" id="CHEBI:138191"/>
        <dbReference type="EC" id="3.1.1.29"/>
    </reaction>
</comment>
<evidence type="ECO:0000256" key="2">
    <source>
        <dbReference type="ARBA" id="ARBA00022555"/>
    </source>
</evidence>
<protein>
    <recommendedName>
        <fullName evidence="7 8">Peptidyl-tRNA hydrolase</fullName>
        <shortName evidence="8">Pth</shortName>
        <ecNumber evidence="1 8">3.1.1.29</ecNumber>
    </recommendedName>
</protein>
<comment type="caution">
    <text evidence="11">The sequence shown here is derived from an EMBL/GenBank/DDBJ whole genome shotgun (WGS) entry which is preliminary data.</text>
</comment>
<dbReference type="FunFam" id="3.40.50.1470:FF:000001">
    <property type="entry name" value="Peptidyl-tRNA hydrolase"/>
    <property type="match status" value="1"/>
</dbReference>
<name>A0A101HQN2_9FIRM</name>
<feature type="binding site" evidence="8">
    <location>
        <position position="14"/>
    </location>
    <ligand>
        <name>tRNA</name>
        <dbReference type="ChEBI" id="CHEBI:17843"/>
    </ligand>
</feature>
<keyword evidence="4 8" id="KW-0694">RNA-binding</keyword>
<keyword evidence="2 8" id="KW-0820">tRNA-binding</keyword>
<dbReference type="Proteomes" id="UP000054705">
    <property type="component" value="Unassembled WGS sequence"/>
</dbReference>
<dbReference type="GO" id="GO:0072344">
    <property type="term" value="P:rescue of stalled ribosome"/>
    <property type="evidence" value="ECO:0007669"/>
    <property type="project" value="UniProtKB-UniRule"/>
</dbReference>